<gene>
    <name evidence="2" type="ordered locus">Swoo_3309</name>
</gene>
<feature type="transmembrane region" description="Helical" evidence="1">
    <location>
        <begin position="67"/>
        <end position="88"/>
    </location>
</feature>
<accession>B1KNX0</accession>
<evidence type="ECO:0000313" key="3">
    <source>
        <dbReference type="Proteomes" id="UP000002168"/>
    </source>
</evidence>
<dbReference type="RefSeq" id="WP_012325914.1">
    <property type="nucleotide sequence ID" value="NC_010506.1"/>
</dbReference>
<dbReference type="Pfam" id="PF11804">
    <property type="entry name" value="DUF3325"/>
    <property type="match status" value="1"/>
</dbReference>
<keyword evidence="1" id="KW-0812">Transmembrane</keyword>
<feature type="transmembrane region" description="Helical" evidence="1">
    <location>
        <begin position="44"/>
        <end position="61"/>
    </location>
</feature>
<feature type="transmembrane region" description="Helical" evidence="1">
    <location>
        <begin position="6"/>
        <end position="24"/>
    </location>
</feature>
<dbReference type="eggNOG" id="ENOG5033AD4">
    <property type="taxonomic scope" value="Bacteria"/>
</dbReference>
<dbReference type="AlphaFoldDB" id="B1KNX0"/>
<evidence type="ECO:0000256" key="1">
    <source>
        <dbReference type="SAM" id="Phobius"/>
    </source>
</evidence>
<dbReference type="InterPro" id="IPR021762">
    <property type="entry name" value="DUF3325"/>
</dbReference>
<dbReference type="HOGENOM" id="CLU_144870_2_0_6"/>
<keyword evidence="1" id="KW-0472">Membrane</keyword>
<dbReference type="EMBL" id="CP000961">
    <property type="protein sequence ID" value="ACA87578.1"/>
    <property type="molecule type" value="Genomic_DNA"/>
</dbReference>
<dbReference type="Proteomes" id="UP000002168">
    <property type="component" value="Chromosome"/>
</dbReference>
<organism evidence="2 3">
    <name type="scientific">Shewanella woodyi (strain ATCC 51908 / MS32)</name>
    <dbReference type="NCBI Taxonomy" id="392500"/>
    <lineage>
        <taxon>Bacteria</taxon>
        <taxon>Pseudomonadati</taxon>
        <taxon>Pseudomonadota</taxon>
        <taxon>Gammaproteobacteria</taxon>
        <taxon>Alteromonadales</taxon>
        <taxon>Shewanellaceae</taxon>
        <taxon>Shewanella</taxon>
    </lineage>
</organism>
<protein>
    <recommendedName>
        <fullName evidence="4">DUF3325 domain-containing protein</fullName>
    </recommendedName>
</protein>
<name>B1KNX0_SHEWM</name>
<keyword evidence="3" id="KW-1185">Reference proteome</keyword>
<proteinExistence type="predicted"/>
<sequence precursor="true">MISNSMTLSLLTFSYLALGCMALAMFSHFRDSFKRSPTPAQSRGLYWIGWGILALCYYLGIRYLGFAYGSILFTGILSFAGLLVILTASYQPKHLPHLMAGSSSLGVALMFMGS</sequence>
<evidence type="ECO:0000313" key="2">
    <source>
        <dbReference type="EMBL" id="ACA87578.1"/>
    </source>
</evidence>
<dbReference type="STRING" id="392500.Swoo_3309"/>
<keyword evidence="1" id="KW-1133">Transmembrane helix</keyword>
<reference evidence="2 3" key="1">
    <citation type="submission" date="2008-02" db="EMBL/GenBank/DDBJ databases">
        <title>Complete sequence of Shewanella woodyi ATCC 51908.</title>
        <authorList>
            <consortium name="US DOE Joint Genome Institute"/>
            <person name="Copeland A."/>
            <person name="Lucas S."/>
            <person name="Lapidus A."/>
            <person name="Glavina del Rio T."/>
            <person name="Dalin E."/>
            <person name="Tice H."/>
            <person name="Bruce D."/>
            <person name="Goodwin L."/>
            <person name="Pitluck S."/>
            <person name="Sims D."/>
            <person name="Brettin T."/>
            <person name="Detter J.C."/>
            <person name="Han C."/>
            <person name="Kuske C.R."/>
            <person name="Schmutz J."/>
            <person name="Larimer F."/>
            <person name="Land M."/>
            <person name="Hauser L."/>
            <person name="Kyrpides N."/>
            <person name="Lykidis A."/>
            <person name="Zhao J.-S."/>
            <person name="Richardson P."/>
        </authorList>
    </citation>
    <scope>NUCLEOTIDE SEQUENCE [LARGE SCALE GENOMIC DNA]</scope>
    <source>
        <strain evidence="3">ATCC 51908 / MS32</strain>
    </source>
</reference>
<dbReference type="KEGG" id="swd:Swoo_3309"/>
<evidence type="ECO:0008006" key="4">
    <source>
        <dbReference type="Google" id="ProtNLM"/>
    </source>
</evidence>